<dbReference type="PANTHER" id="PTHR48040">
    <property type="entry name" value="PLEIOTROPIC DRUG RESISTANCE PROTEIN 1-LIKE ISOFORM X1"/>
    <property type="match status" value="1"/>
</dbReference>
<dbReference type="EMBL" id="GBRH01209955">
    <property type="protein sequence ID" value="JAD87940.1"/>
    <property type="molecule type" value="Transcribed_RNA"/>
</dbReference>
<evidence type="ECO:0000259" key="6">
    <source>
        <dbReference type="Pfam" id="PF01061"/>
    </source>
</evidence>
<accession>A0A0A9DQJ8</accession>
<feature type="domain" description="Plant PDR ABC transporter associated" evidence="7">
    <location>
        <begin position="76"/>
        <end position="139"/>
    </location>
</feature>
<dbReference type="PANTHER" id="PTHR48040:SF35">
    <property type="entry name" value="ABC TRANSPORTER G FAMILY MEMBER 39-LIKE"/>
    <property type="match status" value="1"/>
</dbReference>
<evidence type="ECO:0008006" key="9">
    <source>
        <dbReference type="Google" id="ProtNLM"/>
    </source>
</evidence>
<dbReference type="InterPro" id="IPR013525">
    <property type="entry name" value="ABC2_TM"/>
</dbReference>
<keyword evidence="3 5" id="KW-1133">Transmembrane helix</keyword>
<evidence type="ECO:0000313" key="8">
    <source>
        <dbReference type="EMBL" id="JAD87940.1"/>
    </source>
</evidence>
<dbReference type="Pfam" id="PF01061">
    <property type="entry name" value="ABC2_membrane"/>
    <property type="match status" value="1"/>
</dbReference>
<evidence type="ECO:0000256" key="3">
    <source>
        <dbReference type="ARBA" id="ARBA00022989"/>
    </source>
</evidence>
<feature type="domain" description="ABC-2 type transporter transmembrane" evidence="6">
    <location>
        <begin position="4"/>
        <end position="71"/>
    </location>
</feature>
<proteinExistence type="predicted"/>
<reference evidence="8" key="1">
    <citation type="submission" date="2014-09" db="EMBL/GenBank/DDBJ databases">
        <authorList>
            <person name="Magalhaes I.L.F."/>
            <person name="Oliveira U."/>
            <person name="Santos F.R."/>
            <person name="Vidigal T.H.D.A."/>
            <person name="Brescovit A.D."/>
            <person name="Santos A.J."/>
        </authorList>
    </citation>
    <scope>NUCLEOTIDE SEQUENCE</scope>
    <source>
        <tissue evidence="8">Shoot tissue taken approximately 20 cm above the soil surface</tissue>
    </source>
</reference>
<feature type="transmembrane region" description="Helical" evidence="5">
    <location>
        <begin position="103"/>
        <end position="129"/>
    </location>
</feature>
<feature type="transmembrane region" description="Helical" evidence="5">
    <location>
        <begin position="49"/>
        <end position="66"/>
    </location>
</feature>
<dbReference type="GO" id="GO:0140359">
    <property type="term" value="F:ABC-type transporter activity"/>
    <property type="evidence" value="ECO:0007669"/>
    <property type="project" value="InterPro"/>
</dbReference>
<evidence type="ECO:0000256" key="4">
    <source>
        <dbReference type="ARBA" id="ARBA00023136"/>
    </source>
</evidence>
<evidence type="ECO:0000256" key="1">
    <source>
        <dbReference type="ARBA" id="ARBA00004141"/>
    </source>
</evidence>
<keyword evidence="4 5" id="KW-0472">Membrane</keyword>
<organism evidence="8">
    <name type="scientific">Arundo donax</name>
    <name type="common">Giant reed</name>
    <name type="synonym">Donax arundinaceus</name>
    <dbReference type="NCBI Taxonomy" id="35708"/>
    <lineage>
        <taxon>Eukaryota</taxon>
        <taxon>Viridiplantae</taxon>
        <taxon>Streptophyta</taxon>
        <taxon>Embryophyta</taxon>
        <taxon>Tracheophyta</taxon>
        <taxon>Spermatophyta</taxon>
        <taxon>Magnoliopsida</taxon>
        <taxon>Liliopsida</taxon>
        <taxon>Poales</taxon>
        <taxon>Poaceae</taxon>
        <taxon>PACMAD clade</taxon>
        <taxon>Arundinoideae</taxon>
        <taxon>Arundineae</taxon>
        <taxon>Arundo</taxon>
    </lineage>
</organism>
<dbReference type="InterPro" id="IPR013581">
    <property type="entry name" value="PDR_assoc"/>
</dbReference>
<feature type="transmembrane region" description="Helical" evidence="5">
    <location>
        <begin position="20"/>
        <end position="42"/>
    </location>
</feature>
<name>A0A0A9DQJ8_ARUDO</name>
<protein>
    <recommendedName>
        <fullName evidence="9">ABC-2 type transporter domain-containing protein</fullName>
    </recommendedName>
</protein>
<evidence type="ECO:0000256" key="5">
    <source>
        <dbReference type="SAM" id="Phobius"/>
    </source>
</evidence>
<comment type="subcellular location">
    <subcellularLocation>
        <location evidence="1">Membrane</location>
        <topology evidence="1">Multi-pass membrane protein</topology>
    </subcellularLocation>
</comment>
<dbReference type="GO" id="GO:0016020">
    <property type="term" value="C:membrane"/>
    <property type="evidence" value="ECO:0007669"/>
    <property type="project" value="UniProtKB-SubCell"/>
</dbReference>
<dbReference type="AlphaFoldDB" id="A0A0A9DQJ8"/>
<evidence type="ECO:0000256" key="2">
    <source>
        <dbReference type="ARBA" id="ARBA00022692"/>
    </source>
</evidence>
<reference evidence="8" key="2">
    <citation type="journal article" date="2015" name="Data Brief">
        <title>Shoot transcriptome of the giant reed, Arundo donax.</title>
        <authorList>
            <person name="Barrero R.A."/>
            <person name="Guerrero F.D."/>
            <person name="Moolhuijzen P."/>
            <person name="Goolsby J.A."/>
            <person name="Tidwell J."/>
            <person name="Bellgard S.E."/>
            <person name="Bellgard M.I."/>
        </authorList>
    </citation>
    <scope>NUCLEOTIDE SEQUENCE</scope>
    <source>
        <tissue evidence="8">Shoot tissue taken approximately 20 cm above the soil surface</tissue>
    </source>
</reference>
<dbReference type="Pfam" id="PF08370">
    <property type="entry name" value="PDR_assoc"/>
    <property type="match status" value="1"/>
</dbReference>
<sequence>MNEASSGLFRFIAGLARHQVVASTLGSFGILIFMLLGGFILSRENVKKWWIWGYYISPLMYAQNAISVNEFLGDSWNKIIPGFTEPLGRLVLESRGLFPEAKWYWIGVCALLGYVLLFNILYTVCLTFLKPFDSNQPTISEETLKIKQANLTGEVLEASSRGRVASNTVTSRSNYYFIFINQHDTTIYRCAIL</sequence>
<keyword evidence="2 5" id="KW-0812">Transmembrane</keyword>
<evidence type="ECO:0000259" key="7">
    <source>
        <dbReference type="Pfam" id="PF08370"/>
    </source>
</evidence>